<keyword evidence="2" id="KW-1185">Reference proteome</keyword>
<dbReference type="AlphaFoldDB" id="A0A409XQ55"/>
<dbReference type="EMBL" id="NHYD01000963">
    <property type="protein sequence ID" value="PPQ92844.1"/>
    <property type="molecule type" value="Genomic_DNA"/>
</dbReference>
<evidence type="ECO:0000313" key="1">
    <source>
        <dbReference type="EMBL" id="PPQ92844.1"/>
    </source>
</evidence>
<accession>A0A409XQ55</accession>
<proteinExistence type="predicted"/>
<dbReference type="GO" id="GO:0007166">
    <property type="term" value="P:cell surface receptor signaling pathway"/>
    <property type="evidence" value="ECO:0007669"/>
    <property type="project" value="InterPro"/>
</dbReference>
<organism evidence="1 2">
    <name type="scientific">Psilocybe cyanescens</name>
    <dbReference type="NCBI Taxonomy" id="93625"/>
    <lineage>
        <taxon>Eukaryota</taxon>
        <taxon>Fungi</taxon>
        <taxon>Dikarya</taxon>
        <taxon>Basidiomycota</taxon>
        <taxon>Agaricomycotina</taxon>
        <taxon>Agaricomycetes</taxon>
        <taxon>Agaricomycetidae</taxon>
        <taxon>Agaricales</taxon>
        <taxon>Agaricineae</taxon>
        <taxon>Strophariaceae</taxon>
        <taxon>Psilocybe</taxon>
    </lineage>
</organism>
<dbReference type="CDD" id="cd21037">
    <property type="entry name" value="MLKL_NTD"/>
    <property type="match status" value="1"/>
</dbReference>
<comment type="caution">
    <text evidence="1">The sequence shown here is derived from an EMBL/GenBank/DDBJ whole genome shotgun (WGS) entry which is preliminary data.</text>
</comment>
<reference evidence="1 2" key="1">
    <citation type="journal article" date="2018" name="Evol. Lett.">
        <title>Horizontal gene cluster transfer increased hallucinogenic mushroom diversity.</title>
        <authorList>
            <person name="Reynolds H.T."/>
            <person name="Vijayakumar V."/>
            <person name="Gluck-Thaler E."/>
            <person name="Korotkin H.B."/>
            <person name="Matheny P.B."/>
            <person name="Slot J.C."/>
        </authorList>
    </citation>
    <scope>NUCLEOTIDE SEQUENCE [LARGE SCALE GENOMIC DNA]</scope>
    <source>
        <strain evidence="1 2">2631</strain>
    </source>
</reference>
<dbReference type="Gene3D" id="1.20.930.20">
    <property type="entry name" value="Adaptor protein Cbl, N-terminal domain"/>
    <property type="match status" value="1"/>
</dbReference>
<dbReference type="STRING" id="93625.A0A409XQ55"/>
<dbReference type="InterPro" id="IPR059179">
    <property type="entry name" value="MLKL-like_MCAfunc"/>
</dbReference>
<dbReference type="Proteomes" id="UP000283269">
    <property type="component" value="Unassembled WGS sequence"/>
</dbReference>
<gene>
    <name evidence="1" type="ORF">CVT25_004332</name>
</gene>
<evidence type="ECO:0000313" key="2">
    <source>
        <dbReference type="Proteomes" id="UP000283269"/>
    </source>
</evidence>
<protein>
    <submittedName>
        <fullName evidence="1">Uncharacterized protein</fullName>
    </submittedName>
</protein>
<name>A0A409XQ55_PSICY</name>
<dbReference type="OrthoDB" id="61437at2759"/>
<dbReference type="InParanoid" id="A0A409XQ55"/>
<dbReference type="InterPro" id="IPR036537">
    <property type="entry name" value="Adaptor_Cbl_N_dom_sf"/>
</dbReference>
<sequence length="899" mass="100407">MNHELNGEGGENGHVAAKTTSIAKVVNIVDPMFNSSTIGTAIQVLESLSEVGKELPFIAPAFILLKIIIDVEKRAQDADAKCNDLVERVTFMLSHLPALKDVKILAATREFIVKRVEEVLKDATALILTYRKQSRVARRLNMSNRDRFSACADGINGCCRDLLMSLQIHQTVQMEILTRGVPADAGDIAGGAYIADHGGDDAVLHNEELVSEFARQQHLAMDDSVMEQLNASIADSVKENHERLEGILRENVNSAIIHGLKDIAMGLYASENEQKFHCVQCNQNFTKSTNGSTACSFHRGEYNTWSQKHPCCSNAHPCQFGIHRENHHCDYPYELFFSYAAALTKEEWTNVEDRNLQTDNVQKAFVGQLLRSTSTGGRIGENTLLIIVGTVHYEHPYYLNTFTAKELEDTSKSVELTHSTLIFRTSKDEADYALAEWSLDASGKISGIQIKAKASTSTEPWVRVCPIDITTCQKSGDILTISEGGMWSYTPSTEYDLPQTVTFGPAVRDTPSRPVRTNFKSRTTPSFRVILKSASDPPLTHNRMMFSANEFFRGKVSVFNNNLAGSLNPVTIASVSAFYRMVGDAEYAAVKALNGIDVLPVTIEPRQPWLLDFEVVVPRSEEEAKNDWLMARHRPLRIKLVVEDIEGEQCSLVIEYVHKPFLFQTRSETDSAFFFFDDPQSLDRTCVHVRPSEDPLHVIVIGGSYISIRHLETLVYQALQSEQTEHEMTQFAQRSSFGEWEWTVMALVDLSCRRVYAFKIIMQEGPKFPVKRLGCIGYVPCPRYGRVVEERRPISYATELAKLPPLEPYNLPEYPQDDTLDDVDIPAQPNLTAPVSSNDGAVISADLVNRLTSIDTNLTRIAAVLEQDLANRSTFYANLARIATAMENMNAVKLGSPSF</sequence>